<sequence>MWLLAKFHFSTFSLLNSSDQQLDLENSQIIPARTHDCKAGCEGLFCHHEAMNVSGGVWLYSDMRAVSIEEMRRSPTNLTVNLLQVLGKSQRRKSR</sequence>
<dbReference type="EMBL" id="AWUE01024497">
    <property type="protein sequence ID" value="OMO50570.1"/>
    <property type="molecule type" value="Genomic_DNA"/>
</dbReference>
<reference evidence="2" key="1">
    <citation type="submission" date="2013-09" db="EMBL/GenBank/DDBJ databases">
        <title>Corchorus olitorius genome sequencing.</title>
        <authorList>
            <person name="Alam M."/>
            <person name="Haque M.S."/>
            <person name="Islam M.S."/>
            <person name="Emdad E.M."/>
            <person name="Islam M.M."/>
            <person name="Ahmed B."/>
            <person name="Halim A."/>
            <person name="Hossen Q.M.M."/>
            <person name="Hossain M.Z."/>
            <person name="Ahmed R."/>
            <person name="Khan M.M."/>
            <person name="Islam R."/>
            <person name="Rashid M.M."/>
            <person name="Khan S.A."/>
            <person name="Rahman M.S."/>
            <person name="Alam M."/>
            <person name="Yahiya A.S."/>
            <person name="Khan M.S."/>
            <person name="Azam M.S."/>
            <person name="Haque T."/>
            <person name="Lashkar M.Z.H."/>
            <person name="Akhand A.I."/>
            <person name="Morshed G."/>
            <person name="Roy S."/>
            <person name="Uddin K.S."/>
            <person name="Rabeya T."/>
            <person name="Hossain A.S."/>
            <person name="Chowdhury A."/>
            <person name="Snigdha A.R."/>
            <person name="Mortoza M.S."/>
            <person name="Matin S.A."/>
            <person name="Hoque S.M.E."/>
            <person name="Islam M.K."/>
            <person name="Roy D.K."/>
            <person name="Haider R."/>
            <person name="Moosa M.M."/>
            <person name="Elias S.M."/>
            <person name="Hasan A.M."/>
            <person name="Jahan S."/>
            <person name="Shafiuddin M."/>
            <person name="Mahmood N."/>
            <person name="Shommy N.S."/>
        </authorList>
    </citation>
    <scope>NUCLEOTIDE SEQUENCE [LARGE SCALE GENOMIC DNA]</scope>
    <source>
        <strain evidence="2">cv. O-4</strain>
    </source>
</reference>
<evidence type="ECO:0000313" key="2">
    <source>
        <dbReference type="Proteomes" id="UP000187203"/>
    </source>
</evidence>
<protein>
    <submittedName>
        <fullName evidence="1">Uncharacterized protein</fullName>
    </submittedName>
</protein>
<comment type="caution">
    <text evidence="1">The sequence shown here is derived from an EMBL/GenBank/DDBJ whole genome shotgun (WGS) entry which is preliminary data.</text>
</comment>
<evidence type="ECO:0000313" key="1">
    <source>
        <dbReference type="EMBL" id="OMO50570.1"/>
    </source>
</evidence>
<gene>
    <name evidence="1" type="ORF">COLO4_38002</name>
</gene>
<name>A0A1R3FXW1_9ROSI</name>
<proteinExistence type="predicted"/>
<accession>A0A1R3FXW1</accession>
<dbReference type="Proteomes" id="UP000187203">
    <property type="component" value="Unassembled WGS sequence"/>
</dbReference>
<organism evidence="1 2">
    <name type="scientific">Corchorus olitorius</name>
    <dbReference type="NCBI Taxonomy" id="93759"/>
    <lineage>
        <taxon>Eukaryota</taxon>
        <taxon>Viridiplantae</taxon>
        <taxon>Streptophyta</taxon>
        <taxon>Embryophyta</taxon>
        <taxon>Tracheophyta</taxon>
        <taxon>Spermatophyta</taxon>
        <taxon>Magnoliopsida</taxon>
        <taxon>eudicotyledons</taxon>
        <taxon>Gunneridae</taxon>
        <taxon>Pentapetalae</taxon>
        <taxon>rosids</taxon>
        <taxon>malvids</taxon>
        <taxon>Malvales</taxon>
        <taxon>Malvaceae</taxon>
        <taxon>Grewioideae</taxon>
        <taxon>Apeibeae</taxon>
        <taxon>Corchorus</taxon>
    </lineage>
</organism>
<dbReference type="AlphaFoldDB" id="A0A1R3FXW1"/>
<keyword evidence="2" id="KW-1185">Reference proteome</keyword>